<dbReference type="EMBL" id="MN740430">
    <property type="protein sequence ID" value="QHU05990.1"/>
    <property type="molecule type" value="Genomic_DNA"/>
</dbReference>
<organism evidence="2">
    <name type="scientific">viral metagenome</name>
    <dbReference type="NCBI Taxonomy" id="1070528"/>
    <lineage>
        <taxon>unclassified sequences</taxon>
        <taxon>metagenomes</taxon>
        <taxon>organismal metagenomes</taxon>
    </lineage>
</organism>
<name>A0A6C0JMN3_9ZZZZ</name>
<evidence type="ECO:0000256" key="1">
    <source>
        <dbReference type="SAM" id="Coils"/>
    </source>
</evidence>
<dbReference type="AlphaFoldDB" id="A0A6C0JMN3"/>
<reference evidence="2" key="1">
    <citation type="journal article" date="2020" name="Nature">
        <title>Giant virus diversity and host interactions through global metagenomics.</title>
        <authorList>
            <person name="Schulz F."/>
            <person name="Roux S."/>
            <person name="Paez-Espino D."/>
            <person name="Jungbluth S."/>
            <person name="Walsh D.A."/>
            <person name="Denef V.J."/>
            <person name="McMahon K.D."/>
            <person name="Konstantinidis K.T."/>
            <person name="Eloe-Fadrosh E.A."/>
            <person name="Kyrpides N.C."/>
            <person name="Woyke T."/>
        </authorList>
    </citation>
    <scope>NUCLEOTIDE SEQUENCE</scope>
    <source>
        <strain evidence="2">GVMAG-M-3300027747-57</strain>
    </source>
</reference>
<accession>A0A6C0JMN3</accession>
<evidence type="ECO:0000313" key="2">
    <source>
        <dbReference type="EMBL" id="QHU05990.1"/>
    </source>
</evidence>
<feature type="coiled-coil region" evidence="1">
    <location>
        <begin position="219"/>
        <end position="246"/>
    </location>
</feature>
<sequence>MSAYVSVDNQNLLWNVISKNEIVNNYFSIYSNYPYLKNEWFKSIIQIFYEDNQGKQLDSSQLLLLNKRTISYMIKNIKDKYSTINKKPNIQLSEKDLLKPYSITENKVDKIGDQFQIKQVEYQSLFDKKVPDTIDFAEKQDIPLSNMDDLIKQHLKEREDELRKYAPLPPTQSESNKLKIDSNSNINILIEELTEQESDDNEKIKKSVSWSDNTNAEKISNQQIEIDLLKLQIRELFDKLSILENKYNM</sequence>
<protein>
    <submittedName>
        <fullName evidence="2">Uncharacterized protein</fullName>
    </submittedName>
</protein>
<keyword evidence="1" id="KW-0175">Coiled coil</keyword>
<proteinExistence type="predicted"/>